<dbReference type="InterPro" id="IPR010272">
    <property type="entry name" value="T6SS_TssF"/>
</dbReference>
<gene>
    <name evidence="1" type="ORF">NCTC9044_02558</name>
</gene>
<sequence>MNKLLSYYQKELAFLRKQGIEFAKKYPKVARRLGYNQGGLKIHMFRD</sequence>
<evidence type="ECO:0000313" key="1">
    <source>
        <dbReference type="EMBL" id="VED10805.1"/>
    </source>
</evidence>
<dbReference type="Pfam" id="PF05947">
    <property type="entry name" value="T6SS_TssF"/>
    <property type="match status" value="1"/>
</dbReference>
<dbReference type="EMBL" id="LR134238">
    <property type="protein sequence ID" value="VED10805.1"/>
    <property type="molecule type" value="Genomic_DNA"/>
</dbReference>
<proteinExistence type="predicted"/>
<protein>
    <submittedName>
        <fullName evidence="1">Putative type VI secretion protein</fullName>
    </submittedName>
</protein>
<reference evidence="1 2" key="1">
    <citation type="submission" date="2018-12" db="EMBL/GenBank/DDBJ databases">
        <authorList>
            <consortium name="Pathogen Informatics"/>
        </authorList>
    </citation>
    <scope>NUCLEOTIDE SEQUENCE [LARGE SCALE GENOMIC DNA]</scope>
    <source>
        <strain evidence="1 2">NCTC9044</strain>
    </source>
</reference>
<dbReference type="Proteomes" id="UP000271797">
    <property type="component" value="Chromosome"/>
</dbReference>
<evidence type="ECO:0000313" key="2">
    <source>
        <dbReference type="Proteomes" id="UP000271797"/>
    </source>
</evidence>
<name>A0A447X884_ECOLX</name>
<accession>A0A447X884</accession>
<organism evidence="1 2">
    <name type="scientific">Escherichia coli</name>
    <dbReference type="NCBI Taxonomy" id="562"/>
    <lineage>
        <taxon>Bacteria</taxon>
        <taxon>Pseudomonadati</taxon>
        <taxon>Pseudomonadota</taxon>
        <taxon>Gammaproteobacteria</taxon>
        <taxon>Enterobacterales</taxon>
        <taxon>Enterobacteriaceae</taxon>
        <taxon>Escherichia</taxon>
    </lineage>
</organism>
<dbReference type="AlphaFoldDB" id="A0A447X884"/>